<feature type="domain" description="Mannose-6-phosphate isomerase type II C-terminal" evidence="1">
    <location>
        <begin position="17"/>
        <end position="120"/>
    </location>
</feature>
<organism evidence="2 3">
    <name type="scientific">Zavarzinia aquatilis</name>
    <dbReference type="NCBI Taxonomy" id="2211142"/>
    <lineage>
        <taxon>Bacteria</taxon>
        <taxon>Pseudomonadati</taxon>
        <taxon>Pseudomonadota</taxon>
        <taxon>Alphaproteobacteria</taxon>
        <taxon>Rhodospirillales</taxon>
        <taxon>Zavarziniaceae</taxon>
        <taxon>Zavarzinia</taxon>
    </lineage>
</organism>
<dbReference type="Pfam" id="PF01050">
    <property type="entry name" value="MannoseP_isomer"/>
    <property type="match status" value="1"/>
</dbReference>
<evidence type="ECO:0000313" key="3">
    <source>
        <dbReference type="Proteomes" id="UP000245461"/>
    </source>
</evidence>
<dbReference type="InterPro" id="IPR011051">
    <property type="entry name" value="RmlC_Cupin_sf"/>
</dbReference>
<dbReference type="InterPro" id="IPR001538">
    <property type="entry name" value="Man6P_isomerase-2_C"/>
</dbReference>
<dbReference type="InterPro" id="IPR014710">
    <property type="entry name" value="RmlC-like_jellyroll"/>
</dbReference>
<dbReference type="AlphaFoldDB" id="A0A317E4X7"/>
<dbReference type="PANTHER" id="PTHR46390">
    <property type="entry name" value="MANNOSE-1-PHOSPHATE GUANYLYLTRANSFERASE"/>
    <property type="match status" value="1"/>
</dbReference>
<dbReference type="InterPro" id="IPR051161">
    <property type="entry name" value="Mannose-6P_isomerase_type2"/>
</dbReference>
<comment type="caution">
    <text evidence="2">The sequence shown here is derived from an EMBL/GenBank/DDBJ whole genome shotgun (WGS) entry which is preliminary data.</text>
</comment>
<evidence type="ECO:0000313" key="2">
    <source>
        <dbReference type="EMBL" id="PWR21280.1"/>
    </source>
</evidence>
<gene>
    <name evidence="2" type="ORF">DKG74_14730</name>
</gene>
<dbReference type="Gene3D" id="2.60.120.10">
    <property type="entry name" value="Jelly Rolls"/>
    <property type="match status" value="1"/>
</dbReference>
<dbReference type="OrthoDB" id="9806359at2"/>
<dbReference type="CDD" id="cd02213">
    <property type="entry name" value="cupin_PMI_typeII_C"/>
    <property type="match status" value="1"/>
</dbReference>
<dbReference type="SUPFAM" id="SSF51182">
    <property type="entry name" value="RmlC-like cupins"/>
    <property type="match status" value="1"/>
</dbReference>
<dbReference type="GO" id="GO:0004475">
    <property type="term" value="F:mannose-1-phosphate guanylyltransferase (GTP) activity"/>
    <property type="evidence" value="ECO:0007669"/>
    <property type="project" value="TreeGrafter"/>
</dbReference>
<evidence type="ECO:0000259" key="1">
    <source>
        <dbReference type="Pfam" id="PF01050"/>
    </source>
</evidence>
<proteinExistence type="predicted"/>
<dbReference type="Proteomes" id="UP000245461">
    <property type="component" value="Unassembled WGS sequence"/>
</dbReference>
<keyword evidence="3" id="KW-1185">Reference proteome</keyword>
<dbReference type="PANTHER" id="PTHR46390:SF1">
    <property type="entry name" value="MANNOSE-1-PHOSPHATE GUANYLYLTRANSFERASE"/>
    <property type="match status" value="1"/>
</dbReference>
<dbReference type="GO" id="GO:0009298">
    <property type="term" value="P:GDP-mannose biosynthetic process"/>
    <property type="evidence" value="ECO:0007669"/>
    <property type="project" value="TreeGrafter"/>
</dbReference>
<reference evidence="2 3" key="1">
    <citation type="submission" date="2018-05" db="EMBL/GenBank/DDBJ databases">
        <title>Zavarzinia sp. HR-AS.</title>
        <authorList>
            <person name="Lee Y."/>
            <person name="Jeon C.O."/>
        </authorList>
    </citation>
    <scope>NUCLEOTIDE SEQUENCE [LARGE SCALE GENOMIC DNA]</scope>
    <source>
        <strain evidence="2 3">HR-AS</strain>
    </source>
</reference>
<accession>A0A317E4X7</accession>
<protein>
    <submittedName>
        <fullName evidence="2">Mannose-6-phosphate isomerase</fullName>
    </submittedName>
</protein>
<dbReference type="EMBL" id="QGLE01000008">
    <property type="protein sequence ID" value="PWR21280.1"/>
    <property type="molecule type" value="Genomic_DNA"/>
</dbReference>
<name>A0A317E4X7_9PROT</name>
<dbReference type="GO" id="GO:0005976">
    <property type="term" value="P:polysaccharide metabolic process"/>
    <property type="evidence" value="ECO:0007669"/>
    <property type="project" value="InterPro"/>
</dbReference>
<dbReference type="GO" id="GO:0016853">
    <property type="term" value="F:isomerase activity"/>
    <property type="evidence" value="ECO:0007669"/>
    <property type="project" value="UniProtKB-KW"/>
</dbReference>
<keyword evidence="2" id="KW-0413">Isomerase</keyword>
<sequence length="124" mass="13681">MASEAAETAYRIGDSDERPWGGWAVLDVGSGFIVKRIKVAPGQRLSLQYHFHRAEDWIIVDGRGVVEISGKPIEVGPGSHVHIPATATHRISNTSDEVLTFVEIQRGDILDETDIVRLSDDYGR</sequence>